<evidence type="ECO:0000313" key="3">
    <source>
        <dbReference type="Proteomes" id="UP000000707"/>
    </source>
</evidence>
<dbReference type="GO" id="GO:0016787">
    <property type="term" value="F:hydrolase activity"/>
    <property type="evidence" value="ECO:0007669"/>
    <property type="project" value="UniProtKB-KW"/>
</dbReference>
<name>G3B6D0_CANTC</name>
<dbReference type="InterPro" id="IPR029058">
    <property type="entry name" value="AB_hydrolase_fold"/>
</dbReference>
<dbReference type="Gene3D" id="3.40.50.1820">
    <property type="entry name" value="alpha/beta hydrolase"/>
    <property type="match status" value="1"/>
</dbReference>
<evidence type="ECO:0000259" key="1">
    <source>
        <dbReference type="Pfam" id="PF01738"/>
    </source>
</evidence>
<dbReference type="Pfam" id="PF01738">
    <property type="entry name" value="DLH"/>
    <property type="match status" value="1"/>
</dbReference>
<dbReference type="PANTHER" id="PTHR17630:SF44">
    <property type="entry name" value="PROTEIN AIM2"/>
    <property type="match status" value="1"/>
</dbReference>
<reference evidence="2 3" key="1">
    <citation type="journal article" date="2011" name="Proc. Natl. Acad. Sci. U.S.A.">
        <title>Comparative genomics of xylose-fermenting fungi for enhanced biofuel production.</title>
        <authorList>
            <person name="Wohlbach D.J."/>
            <person name="Kuo A."/>
            <person name="Sato T.K."/>
            <person name="Potts K.M."/>
            <person name="Salamov A.A."/>
            <person name="LaButti K.M."/>
            <person name="Sun H."/>
            <person name="Clum A."/>
            <person name="Pangilinan J.L."/>
            <person name="Lindquist E.A."/>
            <person name="Lucas S."/>
            <person name="Lapidus A."/>
            <person name="Jin M."/>
            <person name="Gunawan C."/>
            <person name="Balan V."/>
            <person name="Dale B.E."/>
            <person name="Jeffries T.W."/>
            <person name="Zinkel R."/>
            <person name="Barry K.W."/>
            <person name="Grigoriev I.V."/>
            <person name="Gasch A.P."/>
        </authorList>
    </citation>
    <scope>NUCLEOTIDE SEQUENCE [LARGE SCALE GENOMIC DNA]</scope>
    <source>
        <strain evidence="2">ATCC 10573</strain>
        <strain evidence="3">ATCC 10573 / BCRC 21748 / CBS 615 / JCM 9827 / NBRC 10315 / NRRL Y-1498 / VKM Y-70</strain>
    </source>
</reference>
<dbReference type="EMBL" id="GL996524">
    <property type="protein sequence ID" value="EGV63676.1"/>
    <property type="molecule type" value="Genomic_DNA"/>
</dbReference>
<dbReference type="Proteomes" id="UP000000707">
    <property type="component" value="Unassembled WGS sequence"/>
</dbReference>
<proteinExistence type="predicted"/>
<dbReference type="InterPro" id="IPR002925">
    <property type="entry name" value="Dienelactn_hydro"/>
</dbReference>
<dbReference type="RefSeq" id="XP_006687470.1">
    <property type="nucleotide sequence ID" value="XM_006687407.1"/>
</dbReference>
<dbReference type="STRING" id="590646.G3B6D0"/>
<dbReference type="PANTHER" id="PTHR17630">
    <property type="entry name" value="DIENELACTONE HYDROLASE"/>
    <property type="match status" value="1"/>
</dbReference>
<keyword evidence="2" id="KW-0378">Hydrolase</keyword>
<accession>G3B6D0</accession>
<protein>
    <submittedName>
        <fullName evidence="2">Alpha/beta-hydrolase</fullName>
    </submittedName>
</protein>
<organism evidence="3">
    <name type="scientific">Candida tenuis (strain ATCC 10573 / BCRC 21748 / CBS 615 / JCM 9827 / NBRC 10315 / NRRL Y-1498 / VKM Y-70)</name>
    <name type="common">Yeast</name>
    <name type="synonym">Yamadazyma tenuis</name>
    <dbReference type="NCBI Taxonomy" id="590646"/>
    <lineage>
        <taxon>Eukaryota</taxon>
        <taxon>Fungi</taxon>
        <taxon>Dikarya</taxon>
        <taxon>Ascomycota</taxon>
        <taxon>Saccharomycotina</taxon>
        <taxon>Pichiomycetes</taxon>
        <taxon>Debaryomycetaceae</taxon>
        <taxon>Yamadazyma</taxon>
    </lineage>
</organism>
<dbReference type="OrthoDB" id="17560at2759"/>
<dbReference type="EMBL" id="GL996524">
    <property type="protein sequence ID" value="EGV63677.1"/>
    <property type="molecule type" value="Genomic_DNA"/>
</dbReference>
<dbReference type="HOGENOM" id="CLU_054590_2_1_1"/>
<dbReference type="eggNOG" id="KOG3043">
    <property type="taxonomic scope" value="Eukaryota"/>
</dbReference>
<dbReference type="GeneID" id="18247561"/>
<dbReference type="KEGG" id="cten:18247561"/>
<keyword evidence="3" id="KW-1185">Reference proteome</keyword>
<gene>
    <name evidence="2" type="ORF">CANTEDRAFT_114742</name>
</gene>
<dbReference type="SUPFAM" id="SSF53474">
    <property type="entry name" value="alpha/beta-Hydrolases"/>
    <property type="match status" value="1"/>
</dbReference>
<dbReference type="AlphaFoldDB" id="G3B6D0"/>
<evidence type="ECO:0000313" key="2">
    <source>
        <dbReference type="EMBL" id="EGV63676.1"/>
    </source>
</evidence>
<feature type="domain" description="Dienelactone hydrolase" evidence="1">
    <location>
        <begin position="29"/>
        <end position="236"/>
    </location>
</feature>
<sequence length="238" mass="26234">MATLGSCCTEKILHEGTPAGSYSTVHGLDTYVTGDVTNKKILVIITDIFGYKLNNVLLLADQLAKLGGYKVLIPDIFDGDIFVAGNDVQAWFPKHSESIVAPIINDFLKKLKEDEKPTFLGGIGYCFGGKYVMQHLSKDGYFDAGATPHPSLVVTADVEAIERPLLISTPYADQMFGNDLRRETEDILSKKEGLKWEITLFSGVTHGYSVRGDISQPQIKYAKEKTVMDQLAFFANCQ</sequence>